<keyword evidence="2" id="KW-1185">Reference proteome</keyword>
<dbReference type="Proteomes" id="UP000186104">
    <property type="component" value="Chromosome"/>
</dbReference>
<accession>A0A173LKZ6</accession>
<gene>
    <name evidence="1" type="ORF">BJL86_1359</name>
</gene>
<protein>
    <submittedName>
        <fullName evidence="1">Uncharacterized protein</fullName>
    </submittedName>
</protein>
<dbReference type="STRING" id="499555.BJL86_1359"/>
<sequence>MTDKNSADSTQCVVVVGGGRDERVKAIEELLGDAGPEATAMLYTSSPNYFTRILGSDRQEALDIRDDNAETLAAAYGDRLRSVGAVGPRLLLLDRNSSLAEALSWEYLRRAVESKAWDLVIREMDGTTAALHRIEAPQQSADLIESFWPRNTRFAALAAGEHIDPAVLDAHEIASTLDVLTAWLSGSSGSVPADLPAIRIVVAGTGEDVRTTTAMAALLGARAAEANPVEPMRRVKSVEGLPTYELVVSVPAEPDREPVVIDGLLRMFFSGVRADVEIGSVLARCLVHQVDFEQGGDDARLRILFVANPSMWPESMIARA</sequence>
<dbReference type="AlphaFoldDB" id="A0A173LKZ6"/>
<reference evidence="1 2" key="1">
    <citation type="submission" date="2016-06" db="EMBL/GenBank/DDBJ databases">
        <title>Complete genome sequence of a saline-alkali tolerant type strain Dietzia timorensis ID05-A0528T.</title>
        <authorList>
            <person name="Wu X."/>
        </authorList>
    </citation>
    <scope>NUCLEOTIDE SEQUENCE [LARGE SCALE GENOMIC DNA]</scope>
    <source>
        <strain evidence="1 2">ID05-A0528</strain>
    </source>
</reference>
<dbReference type="KEGG" id="dtm:BJL86_1359"/>
<organism evidence="1 2">
    <name type="scientific">Dietzia timorensis</name>
    <dbReference type="NCBI Taxonomy" id="499555"/>
    <lineage>
        <taxon>Bacteria</taxon>
        <taxon>Bacillati</taxon>
        <taxon>Actinomycetota</taxon>
        <taxon>Actinomycetes</taxon>
        <taxon>Mycobacteriales</taxon>
        <taxon>Dietziaceae</taxon>
        <taxon>Dietzia</taxon>
    </lineage>
</organism>
<dbReference type="OrthoDB" id="9780677at2"/>
<evidence type="ECO:0000313" key="1">
    <source>
        <dbReference type="EMBL" id="ANI92141.1"/>
    </source>
</evidence>
<proteinExistence type="predicted"/>
<dbReference type="EMBL" id="CP015961">
    <property type="protein sequence ID" value="ANI92141.1"/>
    <property type="molecule type" value="Genomic_DNA"/>
</dbReference>
<name>A0A173LKZ6_9ACTN</name>
<evidence type="ECO:0000313" key="2">
    <source>
        <dbReference type="Proteomes" id="UP000186104"/>
    </source>
</evidence>
<dbReference type="RefSeq" id="WP_067473201.1">
    <property type="nucleotide sequence ID" value="NZ_CP015961.1"/>
</dbReference>